<comment type="caution">
    <text evidence="2">The sequence shown here is derived from an EMBL/GenBank/DDBJ whole genome shotgun (WGS) entry which is preliminary data.</text>
</comment>
<name>A0ABR2GFR4_9ROSI</name>
<sequence>MEHSQVNVSGGLNGRPPDVSTFSAPANDSAMQADFTAVVIPSSRERLGSPLSLSVGRVQKKNKEDGLTNMNITEMVVVMVVDDNTDPGLINVGSKSTAVTMPVANGLCRSIKSLFMMYLLVKPSVIF</sequence>
<reference evidence="2 3" key="1">
    <citation type="journal article" date="2024" name="G3 (Bethesda)">
        <title>Genome assembly of Hibiscus sabdariffa L. provides insights into metabolisms of medicinal natural products.</title>
        <authorList>
            <person name="Kim T."/>
        </authorList>
    </citation>
    <scope>NUCLEOTIDE SEQUENCE [LARGE SCALE GENOMIC DNA]</scope>
    <source>
        <strain evidence="2">TK-2024</strain>
        <tissue evidence="2">Old leaves</tissue>
    </source>
</reference>
<keyword evidence="3" id="KW-1185">Reference proteome</keyword>
<evidence type="ECO:0000313" key="2">
    <source>
        <dbReference type="EMBL" id="KAK8601545.1"/>
    </source>
</evidence>
<evidence type="ECO:0000256" key="1">
    <source>
        <dbReference type="SAM" id="MobiDB-lite"/>
    </source>
</evidence>
<organism evidence="2 3">
    <name type="scientific">Hibiscus sabdariffa</name>
    <name type="common">roselle</name>
    <dbReference type="NCBI Taxonomy" id="183260"/>
    <lineage>
        <taxon>Eukaryota</taxon>
        <taxon>Viridiplantae</taxon>
        <taxon>Streptophyta</taxon>
        <taxon>Embryophyta</taxon>
        <taxon>Tracheophyta</taxon>
        <taxon>Spermatophyta</taxon>
        <taxon>Magnoliopsida</taxon>
        <taxon>eudicotyledons</taxon>
        <taxon>Gunneridae</taxon>
        <taxon>Pentapetalae</taxon>
        <taxon>rosids</taxon>
        <taxon>malvids</taxon>
        <taxon>Malvales</taxon>
        <taxon>Malvaceae</taxon>
        <taxon>Malvoideae</taxon>
        <taxon>Hibiscus</taxon>
    </lineage>
</organism>
<feature type="region of interest" description="Disordered" evidence="1">
    <location>
        <begin position="1"/>
        <end position="26"/>
    </location>
</feature>
<dbReference type="Proteomes" id="UP001472677">
    <property type="component" value="Unassembled WGS sequence"/>
</dbReference>
<dbReference type="EMBL" id="JBBPBM010000001">
    <property type="protein sequence ID" value="KAK8601545.1"/>
    <property type="molecule type" value="Genomic_DNA"/>
</dbReference>
<feature type="compositionally biased region" description="Polar residues" evidence="1">
    <location>
        <begin position="1"/>
        <end position="10"/>
    </location>
</feature>
<accession>A0ABR2GFR4</accession>
<evidence type="ECO:0000313" key="3">
    <source>
        <dbReference type="Proteomes" id="UP001472677"/>
    </source>
</evidence>
<proteinExistence type="predicted"/>
<protein>
    <submittedName>
        <fullName evidence="2">Uncharacterized protein</fullName>
    </submittedName>
</protein>
<gene>
    <name evidence="2" type="ORF">V6N12_051375</name>
</gene>